<reference evidence="1" key="2">
    <citation type="submission" date="2025-09" db="UniProtKB">
        <authorList>
            <consortium name="EnsemblPlants"/>
        </authorList>
    </citation>
    <scope>IDENTIFICATION</scope>
</reference>
<accession>A0ACD6A6E0</accession>
<organism evidence="1 2">
    <name type="scientific">Avena sativa</name>
    <name type="common">Oat</name>
    <dbReference type="NCBI Taxonomy" id="4498"/>
    <lineage>
        <taxon>Eukaryota</taxon>
        <taxon>Viridiplantae</taxon>
        <taxon>Streptophyta</taxon>
        <taxon>Embryophyta</taxon>
        <taxon>Tracheophyta</taxon>
        <taxon>Spermatophyta</taxon>
        <taxon>Magnoliopsida</taxon>
        <taxon>Liliopsida</taxon>
        <taxon>Poales</taxon>
        <taxon>Poaceae</taxon>
        <taxon>BOP clade</taxon>
        <taxon>Pooideae</taxon>
        <taxon>Poodae</taxon>
        <taxon>Poeae</taxon>
        <taxon>Poeae Chloroplast Group 1 (Aveneae type)</taxon>
        <taxon>Aveninae</taxon>
        <taxon>Avena</taxon>
    </lineage>
</organism>
<dbReference type="EnsemblPlants" id="AVESA.00010b.r2.7CG0708720.2">
    <property type="protein sequence ID" value="AVESA.00010b.r2.7CG0708720.2.CDS"/>
    <property type="gene ID" value="AVESA.00010b.r2.7CG0708720"/>
</dbReference>
<evidence type="ECO:0000313" key="2">
    <source>
        <dbReference type="Proteomes" id="UP001732700"/>
    </source>
</evidence>
<name>A0ACD6A6E0_AVESA</name>
<keyword evidence="2" id="KW-1185">Reference proteome</keyword>
<dbReference type="Proteomes" id="UP001732700">
    <property type="component" value="Chromosome 7C"/>
</dbReference>
<reference evidence="1" key="1">
    <citation type="submission" date="2021-05" db="EMBL/GenBank/DDBJ databases">
        <authorList>
            <person name="Scholz U."/>
            <person name="Mascher M."/>
            <person name="Fiebig A."/>
        </authorList>
    </citation>
    <scope>NUCLEOTIDE SEQUENCE [LARGE SCALE GENOMIC DNA]</scope>
</reference>
<protein>
    <submittedName>
        <fullName evidence="1">Uncharacterized protein</fullName>
    </submittedName>
</protein>
<proteinExistence type="predicted"/>
<evidence type="ECO:0000313" key="1">
    <source>
        <dbReference type="EnsemblPlants" id="AVESA.00010b.r2.7CG0708720.2.CDS"/>
    </source>
</evidence>
<sequence length="261" mass="28065">MTGGDSMDEISLDDWELLPGHESPFFMEECTAGGKDHLFLGSNLVMISMDYFPPGRASHPSPYDCDLGEEAKKLPPQPLQGASEQDPVAEFKDIGVVQTESSQGEFMPKVTEVWISDSEEEEEMIKSPAGFAKEAFEDEVMVEAAPDLRDEEEGSVRGDKAGLECVGFSVGKLRVNGAGALCSFGVAAATFCIFVLGGGKQQNQKKMQSQKIRFQVCAAGDERIHEAVEQASMLNQAMSSVMGGGASTRASISFGGYYDGF</sequence>